<dbReference type="KEGG" id="spiu:SPICUR_04205"/>
<dbReference type="SUPFAM" id="SSF56672">
    <property type="entry name" value="DNA/RNA polymerases"/>
    <property type="match status" value="1"/>
</dbReference>
<evidence type="ECO:0008006" key="4">
    <source>
        <dbReference type="Google" id="ProtNLM"/>
    </source>
</evidence>
<name>U5T314_9GAMM</name>
<dbReference type="AlphaFoldDB" id="U5T314"/>
<protein>
    <recommendedName>
        <fullName evidence="4">DUF4332 domain-containing protein</fullName>
    </recommendedName>
</protein>
<evidence type="ECO:0000313" key="2">
    <source>
        <dbReference type="EMBL" id="AGY91825.1"/>
    </source>
</evidence>
<keyword evidence="3" id="KW-1185">Reference proteome</keyword>
<dbReference type="InterPro" id="IPR043502">
    <property type="entry name" value="DNA/RNA_pol_sf"/>
</dbReference>
<reference evidence="2 3" key="1">
    <citation type="journal article" date="2013" name="BMC Genomics">
        <title>Genomes of "Spiribacter", a streamlined, successful halophilic bacterium.</title>
        <authorList>
            <person name="Lopez-Perez M."/>
            <person name="Ghai R."/>
            <person name="Leon M.J."/>
            <person name="Rodriguez-Olmos A."/>
            <person name="Copa-Patino J.L."/>
            <person name="Soliveri J."/>
            <person name="Sanchez-Porro C."/>
            <person name="Ventosa A."/>
            <person name="Rodriguez-Valera F."/>
        </authorList>
    </citation>
    <scope>NUCLEOTIDE SEQUENCE [LARGE SCALE GENOMIC DNA]</scope>
    <source>
        <strain evidence="2 3">UAH-SP71</strain>
    </source>
</reference>
<sequence length="119" mass="12873">MWNHLMRRWMEIALWWLPKADDDRSADSTDQPASEPAAAPHPQAPAGAPQASESPAATDDLTAIRGIGPAMQKRLVAMGIHTHADLAAADVDTLTERLKADKAVVSRDQVRRWVDTAGG</sequence>
<feature type="region of interest" description="Disordered" evidence="1">
    <location>
        <begin position="22"/>
        <end position="63"/>
    </location>
</feature>
<dbReference type="Pfam" id="PF14520">
    <property type="entry name" value="HHH_5"/>
    <property type="match status" value="1"/>
</dbReference>
<evidence type="ECO:0000256" key="1">
    <source>
        <dbReference type="SAM" id="MobiDB-lite"/>
    </source>
</evidence>
<dbReference type="HOGENOM" id="CLU_2095339_0_0_6"/>
<dbReference type="Gene3D" id="1.10.150.20">
    <property type="entry name" value="5' to 3' exonuclease, C-terminal subdomain"/>
    <property type="match status" value="1"/>
</dbReference>
<accession>U5T314</accession>
<dbReference type="Proteomes" id="UP000017640">
    <property type="component" value="Chromosome"/>
</dbReference>
<dbReference type="STRING" id="1335757.SPICUR_04205"/>
<organism evidence="2 3">
    <name type="scientific">Spiribacter curvatus</name>
    <dbReference type="NCBI Taxonomy" id="1335757"/>
    <lineage>
        <taxon>Bacteria</taxon>
        <taxon>Pseudomonadati</taxon>
        <taxon>Pseudomonadota</taxon>
        <taxon>Gammaproteobacteria</taxon>
        <taxon>Chromatiales</taxon>
        <taxon>Ectothiorhodospiraceae</taxon>
        <taxon>Spiribacter</taxon>
    </lineage>
</organism>
<dbReference type="RefSeq" id="WP_023366370.1">
    <property type="nucleotide sequence ID" value="NC_022664.1"/>
</dbReference>
<evidence type="ECO:0000313" key="3">
    <source>
        <dbReference type="Proteomes" id="UP000017640"/>
    </source>
</evidence>
<dbReference type="eggNOG" id="COG3743">
    <property type="taxonomic scope" value="Bacteria"/>
</dbReference>
<dbReference type="EMBL" id="CP005990">
    <property type="protein sequence ID" value="AGY91825.1"/>
    <property type="molecule type" value="Genomic_DNA"/>
</dbReference>
<dbReference type="OrthoDB" id="5797400at2"/>
<gene>
    <name evidence="2" type="ORF">SPICUR_04205</name>
</gene>
<proteinExistence type="predicted"/>
<feature type="compositionally biased region" description="Low complexity" evidence="1">
    <location>
        <begin position="31"/>
        <end position="57"/>
    </location>
</feature>